<feature type="compositionally biased region" description="Pro residues" evidence="1">
    <location>
        <begin position="920"/>
        <end position="929"/>
    </location>
</feature>
<keyword evidence="3" id="KW-0732">Signal</keyword>
<evidence type="ECO:0000313" key="5">
    <source>
        <dbReference type="EMBL" id="OLL14075.1"/>
    </source>
</evidence>
<organism evidence="5 6">
    <name type="scientific">Actinomyces oris</name>
    <dbReference type="NCBI Taxonomy" id="544580"/>
    <lineage>
        <taxon>Bacteria</taxon>
        <taxon>Bacillati</taxon>
        <taxon>Actinomycetota</taxon>
        <taxon>Actinomycetes</taxon>
        <taxon>Actinomycetales</taxon>
        <taxon>Actinomycetaceae</taxon>
        <taxon>Actinomyces</taxon>
    </lineage>
</organism>
<dbReference type="EMBL" id="MSGO01000042">
    <property type="protein sequence ID" value="OLL14075.1"/>
    <property type="molecule type" value="Genomic_DNA"/>
</dbReference>
<proteinExistence type="predicted"/>
<feature type="chain" id="PRO_5012050789" description="VWFA domain-containing protein" evidence="3">
    <location>
        <begin position="30"/>
        <end position="929"/>
    </location>
</feature>
<feature type="region of interest" description="Disordered" evidence="1">
    <location>
        <begin position="513"/>
        <end position="546"/>
    </location>
</feature>
<evidence type="ECO:0000259" key="4">
    <source>
        <dbReference type="PROSITE" id="PS50234"/>
    </source>
</evidence>
<dbReference type="Proteomes" id="UP000185736">
    <property type="component" value="Unassembled WGS sequence"/>
</dbReference>
<keyword evidence="2" id="KW-1133">Transmembrane helix</keyword>
<evidence type="ECO:0000256" key="2">
    <source>
        <dbReference type="SAM" id="Phobius"/>
    </source>
</evidence>
<name>A0A1Q8HZ00_9ACTO</name>
<dbReference type="SUPFAM" id="SSF53300">
    <property type="entry name" value="vWA-like"/>
    <property type="match status" value="1"/>
</dbReference>
<feature type="compositionally biased region" description="Low complexity" evidence="1">
    <location>
        <begin position="897"/>
        <end position="919"/>
    </location>
</feature>
<protein>
    <recommendedName>
        <fullName evidence="4">VWFA domain-containing protein</fullName>
    </recommendedName>
</protein>
<reference evidence="5 6" key="1">
    <citation type="submission" date="2016-12" db="EMBL/GenBank/DDBJ databases">
        <title>Genomic comparison of strains in the 'Actinomyces naeslundii' group.</title>
        <authorList>
            <person name="Mughal S.R."/>
            <person name="Do T."/>
            <person name="Gilbert S.C."/>
            <person name="Witherden E.A."/>
            <person name="Didelot X."/>
            <person name="Beighton D."/>
        </authorList>
    </citation>
    <scope>NUCLEOTIDE SEQUENCE [LARGE SCALE GENOMIC DNA]</scope>
    <source>
        <strain evidence="5 6">S64C</strain>
    </source>
</reference>
<gene>
    <name evidence="5" type="ORF">BKH32_10435</name>
</gene>
<dbReference type="Pfam" id="PF13519">
    <property type="entry name" value="VWA_2"/>
    <property type="match status" value="1"/>
</dbReference>
<dbReference type="PROSITE" id="PS50234">
    <property type="entry name" value="VWFA"/>
    <property type="match status" value="1"/>
</dbReference>
<accession>A0A1Q8HZ00</accession>
<comment type="caution">
    <text evidence="5">The sequence shown here is derived from an EMBL/GenBank/DDBJ whole genome shotgun (WGS) entry which is preliminary data.</text>
</comment>
<keyword evidence="2" id="KW-0472">Membrane</keyword>
<keyword evidence="2" id="KW-0812">Transmembrane</keyword>
<feature type="transmembrane region" description="Helical" evidence="2">
    <location>
        <begin position="670"/>
        <end position="692"/>
    </location>
</feature>
<dbReference type="InterPro" id="IPR002035">
    <property type="entry name" value="VWF_A"/>
</dbReference>
<feature type="compositionally biased region" description="Polar residues" evidence="1">
    <location>
        <begin position="526"/>
        <end position="546"/>
    </location>
</feature>
<feature type="region of interest" description="Disordered" evidence="1">
    <location>
        <begin position="178"/>
        <end position="218"/>
    </location>
</feature>
<evidence type="ECO:0000256" key="1">
    <source>
        <dbReference type="SAM" id="MobiDB-lite"/>
    </source>
</evidence>
<dbReference type="Gene3D" id="3.40.50.410">
    <property type="entry name" value="von Willebrand factor, type A domain"/>
    <property type="match status" value="1"/>
</dbReference>
<feature type="region of interest" description="Disordered" evidence="1">
    <location>
        <begin position="844"/>
        <end position="929"/>
    </location>
</feature>
<evidence type="ECO:0000256" key="3">
    <source>
        <dbReference type="SAM" id="SignalP"/>
    </source>
</evidence>
<sequence length="929" mass="95997">MAVNVLSALGVTLLVLAGGALSTAPQALAAPQEDQSPGPLSAFGACLSGKGEGSLVLLMDQSGSLRQSDPQKARVRASKYLVQRLAAFADSSKVTLKVRVAGFASDYHALGDWVTINSGSLAEVDKQITVAGDDLKDYDTDYWTALEGARQDLAGHDRSECRAVAWFSDGAYDLDVRDSEQSQQEFGTAKPYAPGSALTDESGVKTAESAGKQDMCRPTGLADQLRSSHITLLGIGLSNGDSNFDFMKRITLGGGANAAKNSVESCGNVSDPPGGFYPVTDIDSLLMAFDSISAPGRSVSSSVTKICQGDVCSDGETSFVLDRSLRSVHILASSDTQGLEADLYAPGSQTPIAMTPDSTGPQNKQGVSYEWMTGRTLRIDLDSSSAGAWAGQWRLVFVDRRAASAGHEVHVNLHLSSPLTMAWKNLGQTTLRQGEAVPNADLKLVDGVGGREVPPSDLTGPVSLSVSLKDAKGKEHTLFNSTDPTSLSKPQRITVPKDAALGSGTVTTSLTVTTGDATGASGSPVKGTTLSPSLASTSVTVSPPSNYPTLGDQIDFGRMDGQTSASADLKVTGPGCVWIGDGQTTLTGSPKEAGTVTLSAQASSKDTCVKVEEGQTGTVPVKLAAQEHANGAVTGTVTVTVAPLNSQGEPQGVAVPFKADMRCPLNVGTAWTAFVIALLCGVLIPIGVLYLFKYLSAVIPSGSLVVGTTVVEVPGDGTVPRIELPSQRMRMYSLRGRTRTFEMDGYRLRAIMGASPAAVPRVELVEPEAPSVSGATPGSRGGRAVLPLGVRGQWIAVADQSSQSDDVRRVTLIVLAASMDDAVLAKVVDDARAHLVSRVDSILPAKPTGASSSAAQGRIGTLPTAGTSMPDAGGGFGSLDPVDDNPFAGFPTGSGTSSQEASSPEAQEAAQRPSSSSSPQDPPTAFPTL</sequence>
<dbReference type="AlphaFoldDB" id="A0A1Q8HZ00"/>
<feature type="domain" description="VWFA" evidence="4">
    <location>
        <begin position="54"/>
        <end position="292"/>
    </location>
</feature>
<evidence type="ECO:0000313" key="6">
    <source>
        <dbReference type="Proteomes" id="UP000185736"/>
    </source>
</evidence>
<dbReference type="InterPro" id="IPR036465">
    <property type="entry name" value="vWFA_dom_sf"/>
</dbReference>
<feature type="signal peptide" evidence="3">
    <location>
        <begin position="1"/>
        <end position="29"/>
    </location>
</feature>